<dbReference type="OrthoDB" id="7875555at2"/>
<name>A0A1I7B8B7_9RHOB</name>
<evidence type="ECO:0000313" key="1">
    <source>
        <dbReference type="EMBL" id="SFT83395.1"/>
    </source>
</evidence>
<dbReference type="AlphaFoldDB" id="A0A1I7B8B7"/>
<reference evidence="1 2" key="1">
    <citation type="submission" date="2016-10" db="EMBL/GenBank/DDBJ databases">
        <authorList>
            <person name="de Groot N.N."/>
        </authorList>
    </citation>
    <scope>NUCLEOTIDE SEQUENCE [LARGE SCALE GENOMIC DNA]</scope>
    <source>
        <strain evidence="1 2">CGMCC 1.10959</strain>
    </source>
</reference>
<dbReference type="RefSeq" id="WP_027261647.1">
    <property type="nucleotide sequence ID" value="NZ_FPAW01000009.1"/>
</dbReference>
<accession>A0A1I7B8B7</accession>
<dbReference type="EMBL" id="FPAW01000009">
    <property type="protein sequence ID" value="SFT83395.1"/>
    <property type="molecule type" value="Genomic_DNA"/>
</dbReference>
<protein>
    <submittedName>
        <fullName evidence="1">Uncharacterized protein</fullName>
    </submittedName>
</protein>
<gene>
    <name evidence="1" type="ORF">SAMN05216236_1092</name>
</gene>
<organism evidence="1 2">
    <name type="scientific">Sedimentitalea nanhaiensis</name>
    <dbReference type="NCBI Taxonomy" id="999627"/>
    <lineage>
        <taxon>Bacteria</taxon>
        <taxon>Pseudomonadati</taxon>
        <taxon>Pseudomonadota</taxon>
        <taxon>Alphaproteobacteria</taxon>
        <taxon>Rhodobacterales</taxon>
        <taxon>Paracoccaceae</taxon>
        <taxon>Sedimentitalea</taxon>
    </lineage>
</organism>
<dbReference type="Proteomes" id="UP000182466">
    <property type="component" value="Unassembled WGS sequence"/>
</dbReference>
<keyword evidence="2" id="KW-1185">Reference proteome</keyword>
<sequence length="76" mass="8672">MNAFMTSACTVPPLQKALGFIQRVFNFAPRPCPEEPQPDDARARREFIWEVLSRNPDAFSSDADVQSMMSMYPGRF</sequence>
<evidence type="ECO:0000313" key="2">
    <source>
        <dbReference type="Proteomes" id="UP000182466"/>
    </source>
</evidence>
<proteinExistence type="predicted"/>